<name>A0A9Q0KC72_9MAGN</name>
<gene>
    <name evidence="1" type="ORF">NE237_014497</name>
</gene>
<reference evidence="1" key="1">
    <citation type="journal article" date="2023" name="Plant J.">
        <title>The genome of the king protea, Protea cynaroides.</title>
        <authorList>
            <person name="Chang J."/>
            <person name="Duong T.A."/>
            <person name="Schoeman C."/>
            <person name="Ma X."/>
            <person name="Roodt D."/>
            <person name="Barker N."/>
            <person name="Li Z."/>
            <person name="Van de Peer Y."/>
            <person name="Mizrachi E."/>
        </authorList>
    </citation>
    <scope>NUCLEOTIDE SEQUENCE</scope>
    <source>
        <tissue evidence="1">Young leaves</tissue>
    </source>
</reference>
<accession>A0A9Q0KC72</accession>
<proteinExistence type="predicted"/>
<keyword evidence="2" id="KW-1185">Reference proteome</keyword>
<sequence length="233" mass="25299">MDPSSGQDKTRGLLGQVRGSATIGNPIFVYGKQQKTLGIGGRRLGMPHIRISRLNLRDGILTIKKRVKGVWADDVDVAERGEARRKVGLDDEEGRWDGGGVRGSKGVKRAAGVAHLARWRQNLYGEGSRTQPIPWFGIASQTLDWQGQNKIVSAIDLGAHFPTFFPLRRGGRMNLKAAADCTFKEELTKRPDQGVGNRKGFTLWGCKPSDGSMASTLMSLTSVEEGGGGVRGR</sequence>
<dbReference type="EMBL" id="JAMYWD010000006">
    <property type="protein sequence ID" value="KAJ4967796.1"/>
    <property type="molecule type" value="Genomic_DNA"/>
</dbReference>
<dbReference type="Proteomes" id="UP001141806">
    <property type="component" value="Unassembled WGS sequence"/>
</dbReference>
<protein>
    <submittedName>
        <fullName evidence="1">Uncharacterized protein</fullName>
    </submittedName>
</protein>
<evidence type="ECO:0000313" key="1">
    <source>
        <dbReference type="EMBL" id="KAJ4967796.1"/>
    </source>
</evidence>
<evidence type="ECO:0000313" key="2">
    <source>
        <dbReference type="Proteomes" id="UP001141806"/>
    </source>
</evidence>
<organism evidence="1 2">
    <name type="scientific">Protea cynaroides</name>
    <dbReference type="NCBI Taxonomy" id="273540"/>
    <lineage>
        <taxon>Eukaryota</taxon>
        <taxon>Viridiplantae</taxon>
        <taxon>Streptophyta</taxon>
        <taxon>Embryophyta</taxon>
        <taxon>Tracheophyta</taxon>
        <taxon>Spermatophyta</taxon>
        <taxon>Magnoliopsida</taxon>
        <taxon>Proteales</taxon>
        <taxon>Proteaceae</taxon>
        <taxon>Protea</taxon>
    </lineage>
</organism>
<dbReference type="AlphaFoldDB" id="A0A9Q0KC72"/>
<comment type="caution">
    <text evidence="1">The sequence shown here is derived from an EMBL/GenBank/DDBJ whole genome shotgun (WGS) entry which is preliminary data.</text>
</comment>